<gene>
    <name evidence="2" type="ORF">CBR_g4410</name>
</gene>
<protein>
    <submittedName>
        <fullName evidence="2">Uncharacterized protein</fullName>
    </submittedName>
</protein>
<name>A0A388KHU2_CHABU</name>
<feature type="region of interest" description="Disordered" evidence="1">
    <location>
        <begin position="516"/>
        <end position="556"/>
    </location>
</feature>
<dbReference type="AlphaFoldDB" id="A0A388KHU2"/>
<feature type="compositionally biased region" description="Basic residues" evidence="1">
    <location>
        <begin position="519"/>
        <end position="544"/>
    </location>
</feature>
<sequence length="556" mass="59169">MLQLDIPKPIIIRGLDSHLLISNMLCRSSVFANHDDLCIPVSDAAFLHLASPTSPLPCLCSPPVAHVCLPALYRPFIFSSPFASACPLLFHPNENPFAAGIGRLFHAMGDYIARCNPLLLSSPSPSPDCSLYTTSSRIVELVGHPCQDNSPADARVASAVGAVKTLPKLVGNFEDVCMRVSACPLDGSGVPDILSGKLAVASSADKPQQAAMQGSSCLSSSATSMNFLANASSAGWFVQKNKKRKRLPTGRCLATPVLGDHAAEQAAVVAGQARAADESHRKDDVRVTPDDVTRAVSNAVMQVEEGQDPAGKAVDDKVDRGLQQVLLVGAVANRNVDERHPADDEDIRRQTLKSRRKNGCLWDLQNGKLWTVALGKEVEKTAAPVEEEQAAEMAAVDGRQALVKVEADEAAVIKPVAAATEALAGCGSDVNEDPSSGGTVASVREQLGRVTMKLSELRKALRAVVDLEQVRARMSVHGRRHMNERTQHKRQQCHQGGLFPPKMIVSGLMHVSVVDASSRKRPCSAKGKSKGSKQSPRRGGKTKAGRGQASKVGKGN</sequence>
<proteinExistence type="predicted"/>
<dbReference type="EMBL" id="BFEA01000117">
    <property type="protein sequence ID" value="GBG69577.1"/>
    <property type="molecule type" value="Genomic_DNA"/>
</dbReference>
<evidence type="ECO:0000313" key="2">
    <source>
        <dbReference type="EMBL" id="GBG69577.1"/>
    </source>
</evidence>
<comment type="caution">
    <text evidence="2">The sequence shown here is derived from an EMBL/GenBank/DDBJ whole genome shotgun (WGS) entry which is preliminary data.</text>
</comment>
<keyword evidence="3" id="KW-1185">Reference proteome</keyword>
<accession>A0A388KHU2</accession>
<reference evidence="2 3" key="1">
    <citation type="journal article" date="2018" name="Cell">
        <title>The Chara Genome: Secondary Complexity and Implications for Plant Terrestrialization.</title>
        <authorList>
            <person name="Nishiyama T."/>
            <person name="Sakayama H."/>
            <person name="Vries J.D."/>
            <person name="Buschmann H."/>
            <person name="Saint-Marcoux D."/>
            <person name="Ullrich K.K."/>
            <person name="Haas F.B."/>
            <person name="Vanderstraeten L."/>
            <person name="Becker D."/>
            <person name="Lang D."/>
            <person name="Vosolsobe S."/>
            <person name="Rombauts S."/>
            <person name="Wilhelmsson P.K.I."/>
            <person name="Janitza P."/>
            <person name="Kern R."/>
            <person name="Heyl A."/>
            <person name="Rumpler F."/>
            <person name="Villalobos L.I.A.C."/>
            <person name="Clay J.M."/>
            <person name="Skokan R."/>
            <person name="Toyoda A."/>
            <person name="Suzuki Y."/>
            <person name="Kagoshima H."/>
            <person name="Schijlen E."/>
            <person name="Tajeshwar N."/>
            <person name="Catarino B."/>
            <person name="Hetherington A.J."/>
            <person name="Saltykova A."/>
            <person name="Bonnot C."/>
            <person name="Breuninger H."/>
            <person name="Symeonidi A."/>
            <person name="Radhakrishnan G.V."/>
            <person name="Van Nieuwerburgh F."/>
            <person name="Deforce D."/>
            <person name="Chang C."/>
            <person name="Karol K.G."/>
            <person name="Hedrich R."/>
            <person name="Ulvskov P."/>
            <person name="Glockner G."/>
            <person name="Delwiche C.F."/>
            <person name="Petrasek J."/>
            <person name="Van de Peer Y."/>
            <person name="Friml J."/>
            <person name="Beilby M."/>
            <person name="Dolan L."/>
            <person name="Kohara Y."/>
            <person name="Sugano S."/>
            <person name="Fujiyama A."/>
            <person name="Delaux P.-M."/>
            <person name="Quint M."/>
            <person name="TheiBen G."/>
            <person name="Hagemann M."/>
            <person name="Harholt J."/>
            <person name="Dunand C."/>
            <person name="Zachgo S."/>
            <person name="Langdale J."/>
            <person name="Maumus F."/>
            <person name="Straeten D.V.D."/>
            <person name="Gould S.B."/>
            <person name="Rensing S.A."/>
        </authorList>
    </citation>
    <scope>NUCLEOTIDE SEQUENCE [LARGE SCALE GENOMIC DNA]</scope>
    <source>
        <strain evidence="2 3">S276</strain>
    </source>
</reference>
<evidence type="ECO:0000256" key="1">
    <source>
        <dbReference type="SAM" id="MobiDB-lite"/>
    </source>
</evidence>
<dbReference type="Proteomes" id="UP000265515">
    <property type="component" value="Unassembled WGS sequence"/>
</dbReference>
<organism evidence="2 3">
    <name type="scientific">Chara braunii</name>
    <name type="common">Braun's stonewort</name>
    <dbReference type="NCBI Taxonomy" id="69332"/>
    <lineage>
        <taxon>Eukaryota</taxon>
        <taxon>Viridiplantae</taxon>
        <taxon>Streptophyta</taxon>
        <taxon>Charophyceae</taxon>
        <taxon>Charales</taxon>
        <taxon>Characeae</taxon>
        <taxon>Chara</taxon>
    </lineage>
</organism>
<dbReference type="Gramene" id="GBG69577">
    <property type="protein sequence ID" value="GBG69577"/>
    <property type="gene ID" value="CBR_g4410"/>
</dbReference>
<evidence type="ECO:0000313" key="3">
    <source>
        <dbReference type="Proteomes" id="UP000265515"/>
    </source>
</evidence>